<dbReference type="EMBL" id="BMJY01000011">
    <property type="protein sequence ID" value="GGH47177.1"/>
    <property type="molecule type" value="Genomic_DNA"/>
</dbReference>
<comment type="similarity">
    <text evidence="1">Belongs to the short-chain dehydrogenases/reductases (SDR) family.</text>
</comment>
<dbReference type="Pfam" id="PF13561">
    <property type="entry name" value="adh_short_C2"/>
    <property type="match status" value="1"/>
</dbReference>
<dbReference type="PROSITE" id="PS00061">
    <property type="entry name" value="ADH_SHORT"/>
    <property type="match status" value="1"/>
</dbReference>
<dbReference type="Proteomes" id="UP000657592">
    <property type="component" value="Unassembled WGS sequence"/>
</dbReference>
<evidence type="ECO:0000256" key="2">
    <source>
        <dbReference type="ARBA" id="ARBA00023002"/>
    </source>
</evidence>
<evidence type="ECO:0000313" key="5">
    <source>
        <dbReference type="Proteomes" id="UP000657592"/>
    </source>
</evidence>
<evidence type="ECO:0000256" key="3">
    <source>
        <dbReference type="SAM" id="MobiDB-lite"/>
    </source>
</evidence>
<organism evidence="4 5">
    <name type="scientific">Microbacterium album</name>
    <dbReference type="NCBI Taxonomy" id="2053191"/>
    <lineage>
        <taxon>Bacteria</taxon>
        <taxon>Bacillati</taxon>
        <taxon>Actinomycetota</taxon>
        <taxon>Actinomycetes</taxon>
        <taxon>Micrococcales</taxon>
        <taxon>Microbacteriaceae</taxon>
        <taxon>Microbacterium</taxon>
    </lineage>
</organism>
<feature type="region of interest" description="Disordered" evidence="3">
    <location>
        <begin position="445"/>
        <end position="467"/>
    </location>
</feature>
<dbReference type="InterPro" id="IPR036291">
    <property type="entry name" value="NAD(P)-bd_dom_sf"/>
</dbReference>
<dbReference type="Gene3D" id="3.40.50.720">
    <property type="entry name" value="NAD(P)-binding Rossmann-like Domain"/>
    <property type="match status" value="1"/>
</dbReference>
<name>A0A917IGM4_9MICO</name>
<evidence type="ECO:0000313" key="4">
    <source>
        <dbReference type="EMBL" id="GGH47177.1"/>
    </source>
</evidence>
<gene>
    <name evidence="4" type="ORF">GCM10010921_23730</name>
</gene>
<dbReference type="SUPFAM" id="SSF51735">
    <property type="entry name" value="NAD(P)-binding Rossmann-fold domains"/>
    <property type="match status" value="1"/>
</dbReference>
<dbReference type="PANTHER" id="PTHR24321">
    <property type="entry name" value="DEHYDROGENASES, SHORT CHAIN"/>
    <property type="match status" value="1"/>
</dbReference>
<keyword evidence="5" id="KW-1185">Reference proteome</keyword>
<sequence>MVVADVVDDGGHRVVTEIEEADGTAAFVHVDTSDEREVDAMVAFALETYGALDLAQNNAGIGYPPTPLHELATAEWDRVTGTDRRGTFFRLRGELGHVVSAGSGAIVNTPSGAGQKVSLNLDAYVASKHAVVGLTRNAGLAYSGLGIRVNAVAPGTTRKPAMASFPQELQDQWAAHIPLHRMAEPSEVASIVAFLLSDEASCVTGSTYEVDGAFLQLRQMAQIDERKSVVRVELVVATVHQGRFPDLPAGWALGRLRFRRDLGVDPLDLRDEPEFDRDTPTAPGYPSVWRSYGTAVKGQVGRRLDAASGYPVLSSDHNYGFIAPLKIYSITSLWNSDTSRWCSRATAMSPRNPAWFGPGPGDHEHLGVHTSHSFEQAAENSSRGGLRQPAIHVDRSPCREVLSSILRPPFSSSLVWRLHVRADRLRDPVDLTVVEPVPIGRSPSRYVADMDSMDPSRADRPGALWGA</sequence>
<proteinExistence type="inferred from homology"/>
<dbReference type="PRINTS" id="PR00080">
    <property type="entry name" value="SDRFAMILY"/>
</dbReference>
<dbReference type="InterPro" id="IPR020904">
    <property type="entry name" value="Sc_DH/Rdtase_CS"/>
</dbReference>
<dbReference type="PRINTS" id="PR00081">
    <property type="entry name" value="GDHRDH"/>
</dbReference>
<comment type="caution">
    <text evidence="4">The sequence shown here is derived from an EMBL/GenBank/DDBJ whole genome shotgun (WGS) entry which is preliminary data.</text>
</comment>
<reference evidence="4" key="2">
    <citation type="submission" date="2020-09" db="EMBL/GenBank/DDBJ databases">
        <authorList>
            <person name="Sun Q."/>
            <person name="Zhou Y."/>
        </authorList>
    </citation>
    <scope>NUCLEOTIDE SEQUENCE</scope>
    <source>
        <strain evidence="4">CGMCC 1.15794</strain>
    </source>
</reference>
<evidence type="ECO:0000256" key="1">
    <source>
        <dbReference type="ARBA" id="ARBA00006484"/>
    </source>
</evidence>
<reference evidence="4" key="1">
    <citation type="journal article" date="2014" name="Int. J. Syst. Evol. Microbiol.">
        <title>Complete genome sequence of Corynebacterium casei LMG S-19264T (=DSM 44701T), isolated from a smear-ripened cheese.</title>
        <authorList>
            <consortium name="US DOE Joint Genome Institute (JGI-PGF)"/>
            <person name="Walter F."/>
            <person name="Albersmeier A."/>
            <person name="Kalinowski J."/>
            <person name="Ruckert C."/>
        </authorList>
    </citation>
    <scope>NUCLEOTIDE SEQUENCE</scope>
    <source>
        <strain evidence="4">CGMCC 1.15794</strain>
    </source>
</reference>
<dbReference type="AlphaFoldDB" id="A0A917IGM4"/>
<keyword evidence="2" id="KW-0560">Oxidoreductase</keyword>
<accession>A0A917IGM4</accession>
<dbReference type="InterPro" id="IPR002347">
    <property type="entry name" value="SDR_fam"/>
</dbReference>
<dbReference type="GO" id="GO:0016491">
    <property type="term" value="F:oxidoreductase activity"/>
    <property type="evidence" value="ECO:0007669"/>
    <property type="project" value="UniProtKB-KW"/>
</dbReference>
<protein>
    <submittedName>
        <fullName evidence="4">Uncharacterized protein</fullName>
    </submittedName>
</protein>
<dbReference type="PANTHER" id="PTHR24321:SF8">
    <property type="entry name" value="ESTRADIOL 17-BETA-DEHYDROGENASE 8-RELATED"/>
    <property type="match status" value="1"/>
</dbReference>
<dbReference type="CDD" id="cd05233">
    <property type="entry name" value="SDR_c"/>
    <property type="match status" value="1"/>
</dbReference>